<comment type="caution">
    <text evidence="1">The sequence shown here is derived from an EMBL/GenBank/DDBJ whole genome shotgun (WGS) entry which is preliminary data.</text>
</comment>
<keyword evidence="2" id="KW-1185">Reference proteome</keyword>
<organism evidence="1 2">
    <name type="scientific">Actinomadura algeriensis</name>
    <dbReference type="NCBI Taxonomy" id="1679523"/>
    <lineage>
        <taxon>Bacteria</taxon>
        <taxon>Bacillati</taxon>
        <taxon>Actinomycetota</taxon>
        <taxon>Actinomycetes</taxon>
        <taxon>Streptosporangiales</taxon>
        <taxon>Thermomonosporaceae</taxon>
        <taxon>Actinomadura</taxon>
    </lineage>
</organism>
<proteinExistence type="predicted"/>
<sequence length="97" mass="10881">MPGFAVDHPVYLDGSVPMDGLFNALMEVASEVWVLRDRLGVVEELLRERGTVTREDIELYRPGPELTDRLAADRRMFLERIMEAVAAAAPPTGERAR</sequence>
<evidence type="ECO:0000313" key="2">
    <source>
        <dbReference type="Proteomes" id="UP000627838"/>
    </source>
</evidence>
<dbReference type="EMBL" id="JADBDZ010000001">
    <property type="protein sequence ID" value="MBE1536559.1"/>
    <property type="molecule type" value="Genomic_DNA"/>
</dbReference>
<dbReference type="RefSeq" id="WP_192762576.1">
    <property type="nucleotide sequence ID" value="NZ_JADBDZ010000001.1"/>
</dbReference>
<gene>
    <name evidence="1" type="ORF">H4W34_006392</name>
</gene>
<reference evidence="1 2" key="1">
    <citation type="submission" date="2020-10" db="EMBL/GenBank/DDBJ databases">
        <title>Sequencing the genomes of 1000 actinobacteria strains.</title>
        <authorList>
            <person name="Klenk H.-P."/>
        </authorList>
    </citation>
    <scope>NUCLEOTIDE SEQUENCE [LARGE SCALE GENOMIC DNA]</scope>
    <source>
        <strain evidence="1 2">DSM 46744</strain>
    </source>
</reference>
<evidence type="ECO:0000313" key="1">
    <source>
        <dbReference type="EMBL" id="MBE1536559.1"/>
    </source>
</evidence>
<dbReference type="Proteomes" id="UP000627838">
    <property type="component" value="Unassembled WGS sequence"/>
</dbReference>
<accession>A0ABR9K139</accession>
<protein>
    <submittedName>
        <fullName evidence="1">Uncharacterized protein</fullName>
    </submittedName>
</protein>
<name>A0ABR9K139_9ACTN</name>